<comment type="caution">
    <text evidence="2">The sequence shown here is derived from an EMBL/GenBank/DDBJ whole genome shotgun (WGS) entry which is preliminary data.</text>
</comment>
<evidence type="ECO:0000259" key="1">
    <source>
        <dbReference type="Pfam" id="PF08239"/>
    </source>
</evidence>
<dbReference type="EMBL" id="SLXM01000005">
    <property type="protein sequence ID" value="TCP24714.1"/>
    <property type="molecule type" value="Genomic_DNA"/>
</dbReference>
<dbReference type="Proteomes" id="UP000294564">
    <property type="component" value="Unassembled WGS sequence"/>
</dbReference>
<proteinExistence type="predicted"/>
<accession>A0A4R2NTA1</accession>
<keyword evidence="3" id="KW-1185">Reference proteome</keyword>
<dbReference type="RefSeq" id="WP_132794771.1">
    <property type="nucleotide sequence ID" value="NZ_SLXM01000005.1"/>
</dbReference>
<dbReference type="AlphaFoldDB" id="A0A4R2NTA1"/>
<evidence type="ECO:0000313" key="2">
    <source>
        <dbReference type="EMBL" id="TCP24714.1"/>
    </source>
</evidence>
<sequence>MRNYVLVTFFCSIFNYTLSQEVKYIEVENVHFQSNEKVYLFGNDVKLRAKPSTSSKVLDVLRINSVVDVIAEEDIVFNYNGINWNWIKVSSNNKVGYIIGGLLSLDNKVIGDSVYLINLKKIDENFQLLIRLVNKNTLEYIELAYDLNNTDTFSVEVYGNKGLESVKDMLLVNFMAEACGIDGGGCYFFNDGKSLTKAIQYSQIADGDLYWLNEKVVFPNNYKGVKNKILFISEHGETINEEKNYQKITTESIECVWEGKFLDIEKIKKSSTD</sequence>
<reference evidence="2 3" key="1">
    <citation type="submission" date="2019-03" db="EMBL/GenBank/DDBJ databases">
        <title>Genomic Encyclopedia of Type Strains, Phase IV (KMG-IV): sequencing the most valuable type-strain genomes for metagenomic binning, comparative biology and taxonomic classification.</title>
        <authorList>
            <person name="Goeker M."/>
        </authorList>
    </citation>
    <scope>NUCLEOTIDE SEQUENCE [LARGE SCALE GENOMIC DNA]</scope>
    <source>
        <strain evidence="2 3">DSM 14836</strain>
    </source>
</reference>
<dbReference type="Pfam" id="PF08239">
    <property type="entry name" value="SH3_3"/>
    <property type="match status" value="1"/>
</dbReference>
<organism evidence="2 3">
    <name type="scientific">Tenacibaculum skagerrakense</name>
    <dbReference type="NCBI Taxonomy" id="186571"/>
    <lineage>
        <taxon>Bacteria</taxon>
        <taxon>Pseudomonadati</taxon>
        <taxon>Bacteroidota</taxon>
        <taxon>Flavobacteriia</taxon>
        <taxon>Flavobacteriales</taxon>
        <taxon>Flavobacteriaceae</taxon>
        <taxon>Tenacibaculum</taxon>
    </lineage>
</organism>
<dbReference type="Gene3D" id="2.30.30.40">
    <property type="entry name" value="SH3 Domains"/>
    <property type="match status" value="1"/>
</dbReference>
<protein>
    <submittedName>
        <fullName evidence="2">SH3 domain-containing protein</fullName>
    </submittedName>
</protein>
<evidence type="ECO:0000313" key="3">
    <source>
        <dbReference type="Proteomes" id="UP000294564"/>
    </source>
</evidence>
<name>A0A4R2NTA1_9FLAO</name>
<feature type="domain" description="SH3b" evidence="1">
    <location>
        <begin position="44"/>
        <end position="104"/>
    </location>
</feature>
<gene>
    <name evidence="2" type="ORF">EV195_105145</name>
</gene>
<dbReference type="InterPro" id="IPR003646">
    <property type="entry name" value="SH3-like_bac-type"/>
</dbReference>
<dbReference type="OrthoDB" id="1410098at2"/>